<accession>A0ABT8HX25</accession>
<organism evidence="2 3">
    <name type="scientific">Fictibacillus fluitans</name>
    <dbReference type="NCBI Taxonomy" id="3058422"/>
    <lineage>
        <taxon>Bacteria</taxon>
        <taxon>Bacillati</taxon>
        <taxon>Bacillota</taxon>
        <taxon>Bacilli</taxon>
        <taxon>Bacillales</taxon>
        <taxon>Fictibacillaceae</taxon>
        <taxon>Fictibacillus</taxon>
    </lineage>
</organism>
<evidence type="ECO:0000313" key="2">
    <source>
        <dbReference type="EMBL" id="MDN4525333.1"/>
    </source>
</evidence>
<proteinExistence type="predicted"/>
<protein>
    <submittedName>
        <fullName evidence="2">Uncharacterized protein</fullName>
    </submittedName>
</protein>
<name>A0ABT8HX25_9BACL</name>
<keyword evidence="1" id="KW-0812">Transmembrane</keyword>
<feature type="transmembrane region" description="Helical" evidence="1">
    <location>
        <begin position="7"/>
        <end position="29"/>
    </location>
</feature>
<keyword evidence="1" id="KW-1133">Transmembrane helix</keyword>
<evidence type="ECO:0000256" key="1">
    <source>
        <dbReference type="SAM" id="Phobius"/>
    </source>
</evidence>
<dbReference type="RefSeq" id="WP_301166372.1">
    <property type="nucleotide sequence ID" value="NZ_JAUHTR010000006.1"/>
</dbReference>
<comment type="caution">
    <text evidence="2">The sequence shown here is derived from an EMBL/GenBank/DDBJ whole genome shotgun (WGS) entry which is preliminary data.</text>
</comment>
<sequence length="182" mass="21376">MKDIKDWTQLLFLIIVNLVFLLFLFNKIFHFDQDVWIGVITSLSSLLAGAFTLLGVKWTLDNQAKKDRYDRLPKDIVNAWKVYKVLCFGGGLSMSKGSDDDLVIKVQNFYDEYEDRTTELSTSVSPEAYRIVNKYFTLIDDYFSYQAKGKMDEWFEKTNRLQDEMAKIVDSLEKEYEKLKKI</sequence>
<evidence type="ECO:0000313" key="3">
    <source>
        <dbReference type="Proteomes" id="UP001172721"/>
    </source>
</evidence>
<keyword evidence="1" id="KW-0472">Membrane</keyword>
<feature type="transmembrane region" description="Helical" evidence="1">
    <location>
        <begin position="35"/>
        <end position="56"/>
    </location>
</feature>
<gene>
    <name evidence="2" type="ORF">QYB97_12645</name>
</gene>
<reference evidence="2" key="1">
    <citation type="submission" date="2023-07" db="EMBL/GenBank/DDBJ databases">
        <title>Fictibacillus sp. isolated from freshwater pond.</title>
        <authorList>
            <person name="Kirdat K."/>
            <person name="Bhat A."/>
            <person name="Mourya A."/>
            <person name="Yadav A."/>
        </authorList>
    </citation>
    <scope>NUCLEOTIDE SEQUENCE</scope>
    <source>
        <strain evidence="2">NE201</strain>
    </source>
</reference>
<dbReference type="Proteomes" id="UP001172721">
    <property type="component" value="Unassembled WGS sequence"/>
</dbReference>
<dbReference type="EMBL" id="JAUHTR010000006">
    <property type="protein sequence ID" value="MDN4525333.1"/>
    <property type="molecule type" value="Genomic_DNA"/>
</dbReference>
<keyword evidence="3" id="KW-1185">Reference proteome</keyword>